<evidence type="ECO:0000256" key="3">
    <source>
        <dbReference type="ARBA" id="ARBA00023015"/>
    </source>
</evidence>
<dbReference type="STRING" id="1448320.A0A319EF89"/>
<dbReference type="Proteomes" id="UP000247810">
    <property type="component" value="Unassembled WGS sequence"/>
</dbReference>
<dbReference type="OrthoDB" id="2447880at2759"/>
<dbReference type="Pfam" id="PF02805">
    <property type="entry name" value="Ada_Zn_binding"/>
    <property type="match status" value="1"/>
</dbReference>
<accession>A0A319EF89</accession>
<dbReference type="EMBL" id="KZ825802">
    <property type="protein sequence ID" value="PYH99458.1"/>
    <property type="molecule type" value="Genomic_DNA"/>
</dbReference>
<keyword evidence="4" id="KW-0010">Activator</keyword>
<dbReference type="GO" id="GO:0006281">
    <property type="term" value="P:DNA repair"/>
    <property type="evidence" value="ECO:0007669"/>
    <property type="project" value="InterPro"/>
</dbReference>
<evidence type="ECO:0000256" key="5">
    <source>
        <dbReference type="ARBA" id="ARBA00023163"/>
    </source>
</evidence>
<evidence type="ECO:0000256" key="4">
    <source>
        <dbReference type="ARBA" id="ARBA00023159"/>
    </source>
</evidence>
<feature type="domain" description="HTH araC/xylS-type" evidence="6">
    <location>
        <begin position="98"/>
        <end position="146"/>
    </location>
</feature>
<dbReference type="GO" id="GO:0043565">
    <property type="term" value="F:sequence-specific DNA binding"/>
    <property type="evidence" value="ECO:0007669"/>
    <property type="project" value="InterPro"/>
</dbReference>
<evidence type="ECO:0000256" key="1">
    <source>
        <dbReference type="ARBA" id="ARBA00001947"/>
    </source>
</evidence>
<dbReference type="SUPFAM" id="SSF46689">
    <property type="entry name" value="Homeodomain-like"/>
    <property type="match status" value="1"/>
</dbReference>
<evidence type="ECO:0000259" key="6">
    <source>
        <dbReference type="PROSITE" id="PS01124"/>
    </source>
</evidence>
<keyword evidence="2" id="KW-0489">Methyltransferase</keyword>
<dbReference type="AlphaFoldDB" id="A0A319EF89"/>
<gene>
    <name evidence="7" type="ORF">BO71DRAFT_314043</name>
</gene>
<dbReference type="InterPro" id="IPR035451">
    <property type="entry name" value="Ada-like_dom_sf"/>
</dbReference>
<comment type="cofactor">
    <cofactor evidence="1">
        <name>Zn(2+)</name>
        <dbReference type="ChEBI" id="CHEBI:29105"/>
    </cofactor>
</comment>
<dbReference type="GO" id="GO:0032259">
    <property type="term" value="P:methylation"/>
    <property type="evidence" value="ECO:0007669"/>
    <property type="project" value="UniProtKB-KW"/>
</dbReference>
<name>A0A319EF89_9EURO</name>
<keyword evidence="5" id="KW-0804">Transcription</keyword>
<dbReference type="GO" id="GO:0008168">
    <property type="term" value="F:methyltransferase activity"/>
    <property type="evidence" value="ECO:0007669"/>
    <property type="project" value="UniProtKB-KW"/>
</dbReference>
<sequence length="250" mass="26840">MTSKSPPQELPRLPKSLTCATARWQAVVDRNPTAHAFVYAVLTTRIYCRPSCPARLARRANVRFYDNPSQAQQAGFRPCKRCKPDSPGAGNHQAQLVQKTCQTIRSVLQTGSKPTLQKLAEEAGLSPSHLHRVFKKVMGVTPGKYVAEMLGKGADTGTLLDGCSCDVDADGGVSSGGFDDNGVDDADGAVQWNEFDTMIAAEAGLVSMQDVQPLDELLAWHGVGYSNVSFDGTAPLDTDTQECPLDAPMK</sequence>
<keyword evidence="8" id="KW-1185">Reference proteome</keyword>
<dbReference type="InterPro" id="IPR004026">
    <property type="entry name" value="Ada_DNA_repair_Zn-bd"/>
</dbReference>
<dbReference type="SUPFAM" id="SSF57884">
    <property type="entry name" value="Ada DNA repair protein, N-terminal domain (N-Ada 10)"/>
    <property type="match status" value="1"/>
</dbReference>
<dbReference type="GO" id="GO:0003700">
    <property type="term" value="F:DNA-binding transcription factor activity"/>
    <property type="evidence" value="ECO:0007669"/>
    <property type="project" value="InterPro"/>
</dbReference>
<dbReference type="Pfam" id="PF00165">
    <property type="entry name" value="HTH_AraC"/>
    <property type="match status" value="1"/>
</dbReference>
<dbReference type="Gene3D" id="1.10.10.60">
    <property type="entry name" value="Homeodomain-like"/>
    <property type="match status" value="1"/>
</dbReference>
<organism evidence="7 8">
    <name type="scientific">Aspergillus ellipticus CBS 707.79</name>
    <dbReference type="NCBI Taxonomy" id="1448320"/>
    <lineage>
        <taxon>Eukaryota</taxon>
        <taxon>Fungi</taxon>
        <taxon>Dikarya</taxon>
        <taxon>Ascomycota</taxon>
        <taxon>Pezizomycotina</taxon>
        <taxon>Eurotiomycetes</taxon>
        <taxon>Eurotiomycetidae</taxon>
        <taxon>Eurotiales</taxon>
        <taxon>Aspergillaceae</taxon>
        <taxon>Aspergillus</taxon>
        <taxon>Aspergillus subgen. Circumdati</taxon>
    </lineage>
</organism>
<evidence type="ECO:0000256" key="2">
    <source>
        <dbReference type="ARBA" id="ARBA00022603"/>
    </source>
</evidence>
<keyword evidence="2" id="KW-0808">Transferase</keyword>
<evidence type="ECO:0000313" key="8">
    <source>
        <dbReference type="Proteomes" id="UP000247810"/>
    </source>
</evidence>
<dbReference type="VEuPathDB" id="FungiDB:BO71DRAFT_314043"/>
<dbReference type="GO" id="GO:0008270">
    <property type="term" value="F:zinc ion binding"/>
    <property type="evidence" value="ECO:0007669"/>
    <property type="project" value="InterPro"/>
</dbReference>
<reference evidence="7 8" key="1">
    <citation type="submission" date="2018-02" db="EMBL/GenBank/DDBJ databases">
        <title>The genomes of Aspergillus section Nigri reveals drivers in fungal speciation.</title>
        <authorList>
            <consortium name="DOE Joint Genome Institute"/>
            <person name="Vesth T.C."/>
            <person name="Nybo J."/>
            <person name="Theobald S."/>
            <person name="Brandl J."/>
            <person name="Frisvad J.C."/>
            <person name="Nielsen K.F."/>
            <person name="Lyhne E.K."/>
            <person name="Kogle M.E."/>
            <person name="Kuo A."/>
            <person name="Riley R."/>
            <person name="Clum A."/>
            <person name="Nolan M."/>
            <person name="Lipzen A."/>
            <person name="Salamov A."/>
            <person name="Henrissat B."/>
            <person name="Wiebenga A."/>
            <person name="De vries R.P."/>
            <person name="Grigoriev I.V."/>
            <person name="Mortensen U.H."/>
            <person name="Andersen M.R."/>
            <person name="Baker S.E."/>
        </authorList>
    </citation>
    <scope>NUCLEOTIDE SEQUENCE [LARGE SCALE GENOMIC DNA]</scope>
    <source>
        <strain evidence="7 8">CBS 707.79</strain>
    </source>
</reference>
<dbReference type="PROSITE" id="PS01124">
    <property type="entry name" value="HTH_ARAC_FAMILY_2"/>
    <property type="match status" value="1"/>
</dbReference>
<dbReference type="InterPro" id="IPR018060">
    <property type="entry name" value="HTH_AraC"/>
</dbReference>
<dbReference type="InterPro" id="IPR009057">
    <property type="entry name" value="Homeodomain-like_sf"/>
</dbReference>
<protein>
    <recommendedName>
        <fullName evidence="6">HTH araC/xylS-type domain-containing protein</fullName>
    </recommendedName>
</protein>
<dbReference type="Gene3D" id="3.40.10.10">
    <property type="entry name" value="DNA Methylphosphotriester Repair Domain"/>
    <property type="match status" value="1"/>
</dbReference>
<keyword evidence="3" id="KW-0805">Transcription regulation</keyword>
<proteinExistence type="predicted"/>
<evidence type="ECO:0000313" key="7">
    <source>
        <dbReference type="EMBL" id="PYH99458.1"/>
    </source>
</evidence>